<evidence type="ECO:0000256" key="5">
    <source>
        <dbReference type="ARBA" id="ARBA00022781"/>
    </source>
</evidence>
<dbReference type="Pfam" id="PF02823">
    <property type="entry name" value="ATP-synt_DE_N"/>
    <property type="match status" value="1"/>
</dbReference>
<evidence type="ECO:0000256" key="4">
    <source>
        <dbReference type="ARBA" id="ARBA00022448"/>
    </source>
</evidence>
<comment type="similarity">
    <text evidence="3 10 11">Belongs to the ATPase epsilon chain family.</text>
</comment>
<dbReference type="SUPFAM" id="SSF51344">
    <property type="entry name" value="Epsilon subunit of F1F0-ATP synthase N-terminal domain"/>
    <property type="match status" value="1"/>
</dbReference>
<evidence type="ECO:0000256" key="3">
    <source>
        <dbReference type="ARBA" id="ARBA00005712"/>
    </source>
</evidence>
<protein>
    <recommendedName>
        <fullName evidence="10">ATP synthase epsilon chain</fullName>
    </recommendedName>
    <alternativeName>
        <fullName evidence="10">ATP synthase F1 sector epsilon subunit</fullName>
    </alternativeName>
    <alternativeName>
        <fullName evidence="10">F-ATPase epsilon subunit</fullName>
    </alternativeName>
</protein>
<dbReference type="NCBIfam" id="TIGR01216">
    <property type="entry name" value="ATP_synt_epsi"/>
    <property type="match status" value="1"/>
</dbReference>
<dbReference type="HAMAP" id="MF_00530">
    <property type="entry name" value="ATP_synth_epsil_bac"/>
    <property type="match status" value="1"/>
</dbReference>
<feature type="domain" description="ATP synthase F1 complex delta/epsilon subunit N-terminal" evidence="13">
    <location>
        <begin position="6"/>
        <end position="83"/>
    </location>
</feature>
<dbReference type="AlphaFoldDB" id="A0A1M4N136"/>
<evidence type="ECO:0000256" key="10">
    <source>
        <dbReference type="HAMAP-Rule" id="MF_00530"/>
    </source>
</evidence>
<reference evidence="15" key="1">
    <citation type="submission" date="2016-09" db="EMBL/GenBank/DDBJ databases">
        <authorList>
            <person name="Wibberg D."/>
        </authorList>
    </citation>
    <scope>NUCLEOTIDE SEQUENCE [LARGE SCALE GENOMIC DNA]</scope>
</reference>
<proteinExistence type="inferred from homology"/>
<name>A0A1M4N136_9RHOB</name>
<dbReference type="Gene3D" id="2.60.15.10">
    <property type="entry name" value="F0F1 ATP synthase delta/epsilon subunit, N-terminal"/>
    <property type="match status" value="1"/>
</dbReference>
<dbReference type="GO" id="GO:0005524">
    <property type="term" value="F:ATP binding"/>
    <property type="evidence" value="ECO:0007669"/>
    <property type="project" value="UniProtKB-UniRule"/>
</dbReference>
<evidence type="ECO:0000256" key="12">
    <source>
        <dbReference type="SAM" id="Coils"/>
    </source>
</evidence>
<keyword evidence="10" id="KW-1003">Cell membrane</keyword>
<comment type="subunit">
    <text evidence="10 11">F-type ATPases have 2 components, CF(1) - the catalytic core - and CF(0) - the membrane proton channel. CF(1) has five subunits: alpha(3), beta(3), gamma(1), delta(1), epsilon(1). CF(0) has three main subunits: a, b and c.</text>
</comment>
<evidence type="ECO:0000256" key="8">
    <source>
        <dbReference type="ARBA" id="ARBA00023196"/>
    </source>
</evidence>
<comment type="function">
    <text evidence="1 10">Produces ATP from ADP in the presence of a proton gradient across the membrane.</text>
</comment>
<feature type="coiled-coil region" evidence="12">
    <location>
        <begin position="91"/>
        <end position="118"/>
    </location>
</feature>
<evidence type="ECO:0000313" key="15">
    <source>
        <dbReference type="Proteomes" id="UP000184085"/>
    </source>
</evidence>
<dbReference type="PANTHER" id="PTHR13822:SF10">
    <property type="entry name" value="ATP SYNTHASE EPSILON CHAIN, CHLOROPLASTIC"/>
    <property type="match status" value="1"/>
</dbReference>
<dbReference type="InterPro" id="IPR001469">
    <property type="entry name" value="ATP_synth_F1_dsu/esu"/>
</dbReference>
<dbReference type="EMBL" id="FMJB01000040">
    <property type="protein sequence ID" value="SCM66776.1"/>
    <property type="molecule type" value="Genomic_DNA"/>
</dbReference>
<keyword evidence="15" id="KW-1185">Reference proteome</keyword>
<gene>
    <name evidence="10 14" type="primary">atpC</name>
    <name evidence="14" type="ORF">KARMA_0958</name>
</gene>
<keyword evidence="6 10" id="KW-0406">Ion transport</keyword>
<evidence type="ECO:0000259" key="13">
    <source>
        <dbReference type="Pfam" id="PF02823"/>
    </source>
</evidence>
<evidence type="ECO:0000256" key="11">
    <source>
        <dbReference type="RuleBase" id="RU003656"/>
    </source>
</evidence>
<dbReference type="PANTHER" id="PTHR13822">
    <property type="entry name" value="ATP SYNTHASE DELTA/EPSILON CHAIN"/>
    <property type="match status" value="1"/>
</dbReference>
<evidence type="ECO:0000256" key="1">
    <source>
        <dbReference type="ARBA" id="ARBA00003543"/>
    </source>
</evidence>
<keyword evidence="9 10" id="KW-0066">ATP synthesis</keyword>
<keyword evidence="12" id="KW-0175">Coiled coil</keyword>
<sequence>MADMVQFDLVCPERSLASGKASEVLIPGAEGELTAGPGHEPMLTTLRPGFLRAELEGGAKDFVVTHGFVEVSAESVSVIAERAFAAADVARPDLEAILSEARERMEQAAEDEERHGLERFVADLVHLIDQMD</sequence>
<keyword evidence="8 10" id="KW-0139">CF(1)</keyword>
<evidence type="ECO:0000256" key="6">
    <source>
        <dbReference type="ARBA" id="ARBA00023065"/>
    </source>
</evidence>
<accession>A0A1M4N136</accession>
<dbReference type="GO" id="GO:0046933">
    <property type="term" value="F:proton-transporting ATP synthase activity, rotational mechanism"/>
    <property type="evidence" value="ECO:0007669"/>
    <property type="project" value="UniProtKB-UniRule"/>
</dbReference>
<keyword evidence="5 10" id="KW-0375">Hydrogen ion transport</keyword>
<dbReference type="InterPro" id="IPR020546">
    <property type="entry name" value="ATP_synth_F1_dsu/esu_N"/>
</dbReference>
<dbReference type="GO" id="GO:0045259">
    <property type="term" value="C:proton-transporting ATP synthase complex"/>
    <property type="evidence" value="ECO:0007669"/>
    <property type="project" value="UniProtKB-KW"/>
</dbReference>
<organism evidence="14 15">
    <name type="scientific">Donghicola eburneus</name>
    <dbReference type="NCBI Taxonomy" id="393278"/>
    <lineage>
        <taxon>Bacteria</taxon>
        <taxon>Pseudomonadati</taxon>
        <taxon>Pseudomonadota</taxon>
        <taxon>Alphaproteobacteria</taxon>
        <taxon>Rhodobacterales</taxon>
        <taxon>Roseobacteraceae</taxon>
        <taxon>Donghicola</taxon>
    </lineage>
</organism>
<dbReference type="Proteomes" id="UP000184085">
    <property type="component" value="Unassembled WGS sequence"/>
</dbReference>
<evidence type="ECO:0000256" key="2">
    <source>
        <dbReference type="ARBA" id="ARBA00004184"/>
    </source>
</evidence>
<dbReference type="RefSeq" id="WP_072704830.1">
    <property type="nucleotide sequence ID" value="NZ_FMJB01000040.1"/>
</dbReference>
<dbReference type="GO" id="GO:0005886">
    <property type="term" value="C:plasma membrane"/>
    <property type="evidence" value="ECO:0007669"/>
    <property type="project" value="UniProtKB-SubCell"/>
</dbReference>
<evidence type="ECO:0000313" key="14">
    <source>
        <dbReference type="EMBL" id="SCM66776.1"/>
    </source>
</evidence>
<keyword evidence="4 10" id="KW-0813">Transport</keyword>
<dbReference type="GO" id="GO:0012505">
    <property type="term" value="C:endomembrane system"/>
    <property type="evidence" value="ECO:0007669"/>
    <property type="project" value="UniProtKB-SubCell"/>
</dbReference>
<evidence type="ECO:0000256" key="9">
    <source>
        <dbReference type="ARBA" id="ARBA00023310"/>
    </source>
</evidence>
<dbReference type="InterPro" id="IPR036771">
    <property type="entry name" value="ATPsynth_dsu/esu_N"/>
</dbReference>
<evidence type="ECO:0000256" key="7">
    <source>
        <dbReference type="ARBA" id="ARBA00023136"/>
    </source>
</evidence>
<dbReference type="CDD" id="cd12152">
    <property type="entry name" value="F1-ATPase_delta"/>
    <property type="match status" value="1"/>
</dbReference>
<keyword evidence="7 10" id="KW-0472">Membrane</keyword>
<comment type="subcellular location">
    <subcellularLocation>
        <location evidence="10">Cell membrane</location>
        <topology evidence="10">Peripheral membrane protein</topology>
    </subcellularLocation>
    <subcellularLocation>
        <location evidence="2">Endomembrane system</location>
        <topology evidence="2">Peripheral membrane protein</topology>
    </subcellularLocation>
</comment>